<evidence type="ECO:0000313" key="3">
    <source>
        <dbReference type="Proteomes" id="UP001189429"/>
    </source>
</evidence>
<evidence type="ECO:0008006" key="4">
    <source>
        <dbReference type="Google" id="ProtNLM"/>
    </source>
</evidence>
<evidence type="ECO:0000256" key="1">
    <source>
        <dbReference type="SAM" id="MobiDB-lite"/>
    </source>
</evidence>
<dbReference type="InterPro" id="IPR036691">
    <property type="entry name" value="Endo/exonu/phosph_ase_sf"/>
</dbReference>
<proteinExistence type="predicted"/>
<gene>
    <name evidence="2" type="ORF">PCOR1329_LOCUS10377</name>
</gene>
<organism evidence="2 3">
    <name type="scientific">Prorocentrum cordatum</name>
    <dbReference type="NCBI Taxonomy" id="2364126"/>
    <lineage>
        <taxon>Eukaryota</taxon>
        <taxon>Sar</taxon>
        <taxon>Alveolata</taxon>
        <taxon>Dinophyceae</taxon>
        <taxon>Prorocentrales</taxon>
        <taxon>Prorocentraceae</taxon>
        <taxon>Prorocentrum</taxon>
    </lineage>
</organism>
<dbReference type="Proteomes" id="UP001189429">
    <property type="component" value="Unassembled WGS sequence"/>
</dbReference>
<keyword evidence="3" id="KW-1185">Reference proteome</keyword>
<accession>A0ABN9QB18</accession>
<name>A0ABN9QB18_9DINO</name>
<sequence length="137" mass="14511">MAHFKTTPGTEEIMVVGTSHIESLPGTVAMDRVLELQTTQLNLAMHYFDQCANTAVFAGDLNVSDEHVVQGLRESWGWSDPGPARSRPGSRAVGTQTGSSCGRPPTRGPVGATRSCSGGDAVWHLHHGARQPGVHAV</sequence>
<feature type="region of interest" description="Disordered" evidence="1">
    <location>
        <begin position="74"/>
        <end position="115"/>
    </location>
</feature>
<dbReference type="Gene3D" id="3.60.10.10">
    <property type="entry name" value="Endonuclease/exonuclease/phosphatase"/>
    <property type="match status" value="1"/>
</dbReference>
<evidence type="ECO:0000313" key="2">
    <source>
        <dbReference type="EMBL" id="CAK0803067.1"/>
    </source>
</evidence>
<comment type="caution">
    <text evidence="2">The sequence shown here is derived from an EMBL/GenBank/DDBJ whole genome shotgun (WGS) entry which is preliminary data.</text>
</comment>
<reference evidence="2" key="1">
    <citation type="submission" date="2023-10" db="EMBL/GenBank/DDBJ databases">
        <authorList>
            <person name="Chen Y."/>
            <person name="Shah S."/>
            <person name="Dougan E. K."/>
            <person name="Thang M."/>
            <person name="Chan C."/>
        </authorList>
    </citation>
    <scope>NUCLEOTIDE SEQUENCE [LARGE SCALE GENOMIC DNA]</scope>
</reference>
<dbReference type="EMBL" id="CAUYUJ010002941">
    <property type="protein sequence ID" value="CAK0803067.1"/>
    <property type="molecule type" value="Genomic_DNA"/>
</dbReference>
<protein>
    <recommendedName>
        <fullName evidence="4">Sphingomyelin phosphodiesterase</fullName>
    </recommendedName>
</protein>